<dbReference type="Pfam" id="PF06445">
    <property type="entry name" value="GyrI-like"/>
    <property type="match status" value="1"/>
</dbReference>
<dbReference type="PATRIC" id="fig|927665.4.peg.2744"/>
<dbReference type="PROSITE" id="PS01124">
    <property type="entry name" value="HTH_ARAC_FAMILY_2"/>
    <property type="match status" value="1"/>
</dbReference>
<evidence type="ECO:0000259" key="4">
    <source>
        <dbReference type="PROSITE" id="PS01124"/>
    </source>
</evidence>
<dbReference type="InterPro" id="IPR018062">
    <property type="entry name" value="HTH_AraC-typ_CS"/>
</dbReference>
<dbReference type="InterPro" id="IPR010499">
    <property type="entry name" value="AraC_E-bd"/>
</dbReference>
<dbReference type="InterPro" id="IPR011256">
    <property type="entry name" value="Reg_factor_effector_dom_sf"/>
</dbReference>
<evidence type="ECO:0000313" key="6">
    <source>
        <dbReference type="Proteomes" id="UP000033047"/>
    </source>
</evidence>
<dbReference type="GO" id="GO:0043565">
    <property type="term" value="F:sequence-specific DNA binding"/>
    <property type="evidence" value="ECO:0007669"/>
    <property type="project" value="InterPro"/>
</dbReference>
<dbReference type="PANTHER" id="PTHR40055:SF1">
    <property type="entry name" value="TRANSCRIPTIONAL REGULATOR YGIV-RELATED"/>
    <property type="match status" value="1"/>
</dbReference>
<evidence type="ECO:0000256" key="3">
    <source>
        <dbReference type="ARBA" id="ARBA00023163"/>
    </source>
</evidence>
<gene>
    <name evidence="5" type="ORF">HMPREF1535_02668</name>
</gene>
<evidence type="ECO:0000256" key="2">
    <source>
        <dbReference type="ARBA" id="ARBA00023125"/>
    </source>
</evidence>
<keyword evidence="1" id="KW-0805">Transcription regulation</keyword>
<keyword evidence="3" id="KW-0804">Transcription</keyword>
<dbReference type="EMBL" id="AQHV01000012">
    <property type="protein sequence ID" value="KKB54915.1"/>
    <property type="molecule type" value="Genomic_DNA"/>
</dbReference>
<dbReference type="InterPro" id="IPR029442">
    <property type="entry name" value="GyrI-like"/>
</dbReference>
<dbReference type="GO" id="GO:0003700">
    <property type="term" value="F:DNA-binding transcription factor activity"/>
    <property type="evidence" value="ECO:0007669"/>
    <property type="project" value="InterPro"/>
</dbReference>
<dbReference type="HOGENOM" id="CLU_000445_81_1_10"/>
<dbReference type="PROSITE" id="PS00041">
    <property type="entry name" value="HTH_ARAC_FAMILY_1"/>
    <property type="match status" value="1"/>
</dbReference>
<evidence type="ECO:0000313" key="5">
    <source>
        <dbReference type="EMBL" id="KKB54915.1"/>
    </source>
</evidence>
<feature type="domain" description="HTH araC/xylS-type" evidence="4">
    <location>
        <begin position="44"/>
        <end position="142"/>
    </location>
</feature>
<evidence type="ECO:0000256" key="1">
    <source>
        <dbReference type="ARBA" id="ARBA00023015"/>
    </source>
</evidence>
<proteinExistence type="predicted"/>
<name>A0A0F5JBL4_9BACT</name>
<comment type="caution">
    <text evidence="5">The sequence shown here is derived from an EMBL/GenBank/DDBJ whole genome shotgun (WGS) entry which is preliminary data.</text>
</comment>
<dbReference type="Gene3D" id="1.10.10.60">
    <property type="entry name" value="Homeodomain-like"/>
    <property type="match status" value="2"/>
</dbReference>
<dbReference type="SUPFAM" id="SSF46689">
    <property type="entry name" value="Homeodomain-like"/>
    <property type="match status" value="2"/>
</dbReference>
<dbReference type="PANTHER" id="PTHR40055">
    <property type="entry name" value="TRANSCRIPTIONAL REGULATOR YGIV-RELATED"/>
    <property type="match status" value="1"/>
</dbReference>
<reference evidence="5 6" key="1">
    <citation type="submission" date="2013-04" db="EMBL/GenBank/DDBJ databases">
        <title>The Genome Sequence of Parabacteroides goldsteinii DSM 19448.</title>
        <authorList>
            <consortium name="The Broad Institute Genomics Platform"/>
            <person name="Earl A."/>
            <person name="Ward D."/>
            <person name="Feldgarden M."/>
            <person name="Gevers D."/>
            <person name="Martens E."/>
            <person name="Sakamoto M."/>
            <person name="Benno Y."/>
            <person name="Song Y."/>
            <person name="Liu C."/>
            <person name="Lee J."/>
            <person name="Bolanos M."/>
            <person name="Vaisanen M.L."/>
            <person name="Finegold S.M."/>
            <person name="Walker B."/>
            <person name="Young S."/>
            <person name="Zeng Q."/>
            <person name="Gargeya S."/>
            <person name="Fitzgerald M."/>
            <person name="Haas B."/>
            <person name="Abouelleil A."/>
            <person name="Allen A.W."/>
            <person name="Alvarado L."/>
            <person name="Arachchi H.M."/>
            <person name="Berlin A.M."/>
            <person name="Chapman S.B."/>
            <person name="Gainer-Dewar J."/>
            <person name="Goldberg J."/>
            <person name="Griggs A."/>
            <person name="Gujja S."/>
            <person name="Hansen M."/>
            <person name="Howarth C."/>
            <person name="Imamovic A."/>
            <person name="Ireland A."/>
            <person name="Larimer J."/>
            <person name="McCowan C."/>
            <person name="Murphy C."/>
            <person name="Pearson M."/>
            <person name="Poon T.W."/>
            <person name="Priest M."/>
            <person name="Roberts A."/>
            <person name="Saif S."/>
            <person name="Shea T."/>
            <person name="Sisk P."/>
            <person name="Sykes S."/>
            <person name="Wortman J."/>
            <person name="Nusbaum C."/>
            <person name="Birren B."/>
        </authorList>
    </citation>
    <scope>NUCLEOTIDE SEQUENCE [LARGE SCALE GENOMIC DNA]</scope>
    <source>
        <strain evidence="5 6">DSM 19448</strain>
    </source>
</reference>
<dbReference type="SMART" id="SM00342">
    <property type="entry name" value="HTH_ARAC"/>
    <property type="match status" value="1"/>
</dbReference>
<dbReference type="AlphaFoldDB" id="A0A0F5JBL4"/>
<dbReference type="Pfam" id="PF12833">
    <property type="entry name" value="HTH_18"/>
    <property type="match status" value="1"/>
</dbReference>
<keyword evidence="2" id="KW-0238">DNA-binding</keyword>
<sequence>MVALSLFSKIGQVGFQAGGYLCSEIQKNMEQRPATTEEYQRKVNILVEYINNHLSETIDLDILAEMSGFSPWHFHRIVKAFLGENIGAFIVRMRVETAARLLRHSDMPVQEISWRVGYDVPSSLSKVFKQFYGISPNGYRKNKDYIIMRPLEIRHDLKIEAEVKELPACQIAYLRLSGAYMNLDYCGAWQKLWGFVKEQNLFSEGIEHICIYHNDPKVTEPDKLRTDVCLILPKPAEPRGEIGVKQLPGGKYAVYRYQGSYEHLKSVYDTVYSHLLPEGGYKPADSPGYEKYLNNPANTAPEELMTEIYVPVE</sequence>
<dbReference type="InterPro" id="IPR009057">
    <property type="entry name" value="Homeodomain-like_sf"/>
</dbReference>
<dbReference type="SMART" id="SM00871">
    <property type="entry name" value="AraC_E_bind"/>
    <property type="match status" value="1"/>
</dbReference>
<dbReference type="SUPFAM" id="SSF55136">
    <property type="entry name" value="Probable bacterial effector-binding domain"/>
    <property type="match status" value="1"/>
</dbReference>
<protein>
    <recommendedName>
        <fullName evidence="4">HTH araC/xylS-type domain-containing protein</fullName>
    </recommendedName>
</protein>
<dbReference type="Proteomes" id="UP000033047">
    <property type="component" value="Unassembled WGS sequence"/>
</dbReference>
<dbReference type="InterPro" id="IPR050908">
    <property type="entry name" value="SmbC-like"/>
</dbReference>
<dbReference type="Gene3D" id="3.20.80.10">
    <property type="entry name" value="Regulatory factor, effector binding domain"/>
    <property type="match status" value="1"/>
</dbReference>
<dbReference type="InterPro" id="IPR018060">
    <property type="entry name" value="HTH_AraC"/>
</dbReference>
<dbReference type="STRING" id="927665.HMPREF1535_02668"/>
<accession>A0A0F5JBL4</accession>
<organism evidence="5 6">
    <name type="scientific">Parabacteroides goldsteinii DSM 19448 = WAL 12034</name>
    <dbReference type="NCBI Taxonomy" id="927665"/>
    <lineage>
        <taxon>Bacteria</taxon>
        <taxon>Pseudomonadati</taxon>
        <taxon>Bacteroidota</taxon>
        <taxon>Bacteroidia</taxon>
        <taxon>Bacteroidales</taxon>
        <taxon>Tannerellaceae</taxon>
        <taxon>Parabacteroides</taxon>
    </lineage>
</organism>